<dbReference type="Pfam" id="PF00096">
    <property type="entry name" value="zf-C2H2"/>
    <property type="match status" value="2"/>
</dbReference>
<keyword evidence="3 7" id="KW-0863">Zinc-finger</keyword>
<dbReference type="GO" id="GO:0000978">
    <property type="term" value="F:RNA polymerase II cis-regulatory region sequence-specific DNA binding"/>
    <property type="evidence" value="ECO:0007669"/>
    <property type="project" value="TreeGrafter"/>
</dbReference>
<dbReference type="InterPro" id="IPR050527">
    <property type="entry name" value="Snail/Krueppel_Znf"/>
</dbReference>
<keyword evidence="1" id="KW-0479">Metal-binding</keyword>
<evidence type="ECO:0000259" key="8">
    <source>
        <dbReference type="PROSITE" id="PS50157"/>
    </source>
</evidence>
<feature type="domain" description="C2H2-type" evidence="8">
    <location>
        <begin position="102"/>
        <end position="132"/>
    </location>
</feature>
<dbReference type="SMART" id="SM00355">
    <property type="entry name" value="ZnF_C2H2"/>
    <property type="match status" value="5"/>
</dbReference>
<evidence type="ECO:0000256" key="4">
    <source>
        <dbReference type="ARBA" id="ARBA00022833"/>
    </source>
</evidence>
<dbReference type="Proteomes" id="UP000838756">
    <property type="component" value="Unassembled WGS sequence"/>
</dbReference>
<accession>A0A8S4QU87</accession>
<sequence length="204" mass="23875">MFIKFDFFLCSLSFTTTPNLQKHVRTSSKHKIQLKLRKLNENGVAGTLKQLKKKAELMDEIKSTVTKSQPKYCCQQCDKVFLWRGNLLRHLHSHAAKAKGDLVCKPCNRTFSSIATYQQHMKISRKHVSEEDFKYMCSDCGKRFPTKLHLRDHINWEHLKNFVYTCDECQKVFKTSNSVYLHKQAVHNKDTLEHLCDHCGKPFP</sequence>
<reference evidence="9" key="1">
    <citation type="submission" date="2022-03" db="EMBL/GenBank/DDBJ databases">
        <authorList>
            <person name="Lindestad O."/>
        </authorList>
    </citation>
    <scope>NUCLEOTIDE SEQUENCE</scope>
</reference>
<protein>
    <submittedName>
        <fullName evidence="9">Jg24101 protein</fullName>
    </submittedName>
</protein>
<evidence type="ECO:0000256" key="7">
    <source>
        <dbReference type="PROSITE-ProRule" id="PRU00042"/>
    </source>
</evidence>
<dbReference type="Gene3D" id="3.30.160.60">
    <property type="entry name" value="Classic Zinc Finger"/>
    <property type="match status" value="3"/>
</dbReference>
<evidence type="ECO:0000256" key="2">
    <source>
        <dbReference type="ARBA" id="ARBA00022737"/>
    </source>
</evidence>
<dbReference type="InterPro" id="IPR022755">
    <property type="entry name" value="Znf_C2H2_jaz"/>
</dbReference>
<organism evidence="9 10">
    <name type="scientific">Pararge aegeria aegeria</name>
    <dbReference type="NCBI Taxonomy" id="348720"/>
    <lineage>
        <taxon>Eukaryota</taxon>
        <taxon>Metazoa</taxon>
        <taxon>Ecdysozoa</taxon>
        <taxon>Arthropoda</taxon>
        <taxon>Hexapoda</taxon>
        <taxon>Insecta</taxon>
        <taxon>Pterygota</taxon>
        <taxon>Neoptera</taxon>
        <taxon>Endopterygota</taxon>
        <taxon>Lepidoptera</taxon>
        <taxon>Glossata</taxon>
        <taxon>Ditrysia</taxon>
        <taxon>Papilionoidea</taxon>
        <taxon>Nymphalidae</taxon>
        <taxon>Satyrinae</taxon>
        <taxon>Satyrini</taxon>
        <taxon>Parargina</taxon>
        <taxon>Pararge</taxon>
    </lineage>
</organism>
<evidence type="ECO:0000256" key="5">
    <source>
        <dbReference type="ARBA" id="ARBA00023242"/>
    </source>
</evidence>
<evidence type="ECO:0000256" key="1">
    <source>
        <dbReference type="ARBA" id="ARBA00022723"/>
    </source>
</evidence>
<keyword evidence="2" id="KW-0677">Repeat</keyword>
<dbReference type="InterPro" id="IPR013087">
    <property type="entry name" value="Znf_C2H2_type"/>
</dbReference>
<evidence type="ECO:0000256" key="6">
    <source>
        <dbReference type="ARBA" id="ARBA00037948"/>
    </source>
</evidence>
<dbReference type="Pfam" id="PF12171">
    <property type="entry name" value="zf-C2H2_jaz"/>
    <property type="match status" value="1"/>
</dbReference>
<dbReference type="OrthoDB" id="10039931at2759"/>
<dbReference type="SUPFAM" id="SSF57667">
    <property type="entry name" value="beta-beta-alpha zinc fingers"/>
    <property type="match status" value="2"/>
</dbReference>
<gene>
    <name evidence="9" type="primary">jg24101</name>
    <name evidence="9" type="ORF">PAEG_LOCUS6003</name>
</gene>
<dbReference type="AlphaFoldDB" id="A0A8S4QU87"/>
<feature type="domain" description="C2H2-type" evidence="8">
    <location>
        <begin position="135"/>
        <end position="158"/>
    </location>
</feature>
<evidence type="ECO:0000256" key="3">
    <source>
        <dbReference type="ARBA" id="ARBA00022771"/>
    </source>
</evidence>
<evidence type="ECO:0000313" key="9">
    <source>
        <dbReference type="EMBL" id="CAH2218156.1"/>
    </source>
</evidence>
<feature type="domain" description="C2H2-type" evidence="8">
    <location>
        <begin position="72"/>
        <end position="99"/>
    </location>
</feature>
<dbReference type="EMBL" id="CAKXAJ010019129">
    <property type="protein sequence ID" value="CAH2218156.1"/>
    <property type="molecule type" value="Genomic_DNA"/>
</dbReference>
<name>A0A8S4QU87_9NEOP</name>
<evidence type="ECO:0000313" key="10">
    <source>
        <dbReference type="Proteomes" id="UP000838756"/>
    </source>
</evidence>
<comment type="similarity">
    <text evidence="6">Belongs to the snail C2H2-type zinc-finger protein family.</text>
</comment>
<dbReference type="PROSITE" id="PS00028">
    <property type="entry name" value="ZINC_FINGER_C2H2_1"/>
    <property type="match status" value="3"/>
</dbReference>
<feature type="non-terminal residue" evidence="9">
    <location>
        <position position="1"/>
    </location>
</feature>
<dbReference type="GO" id="GO:0008270">
    <property type="term" value="F:zinc ion binding"/>
    <property type="evidence" value="ECO:0007669"/>
    <property type="project" value="UniProtKB-KW"/>
</dbReference>
<dbReference type="PANTHER" id="PTHR24388">
    <property type="entry name" value="ZINC FINGER PROTEIN"/>
    <property type="match status" value="1"/>
</dbReference>
<feature type="domain" description="C2H2-type" evidence="8">
    <location>
        <begin position="164"/>
        <end position="192"/>
    </location>
</feature>
<proteinExistence type="inferred from homology"/>
<keyword evidence="4" id="KW-0862">Zinc</keyword>
<dbReference type="InterPro" id="IPR036236">
    <property type="entry name" value="Znf_C2H2_sf"/>
</dbReference>
<dbReference type="PANTHER" id="PTHR24388:SF79">
    <property type="entry name" value="C2H2-TYPE DOMAIN-CONTAINING PROTEIN"/>
    <property type="match status" value="1"/>
</dbReference>
<dbReference type="GO" id="GO:0000981">
    <property type="term" value="F:DNA-binding transcription factor activity, RNA polymerase II-specific"/>
    <property type="evidence" value="ECO:0007669"/>
    <property type="project" value="TreeGrafter"/>
</dbReference>
<keyword evidence="10" id="KW-1185">Reference proteome</keyword>
<keyword evidence="5" id="KW-0539">Nucleus</keyword>
<dbReference type="PROSITE" id="PS50157">
    <property type="entry name" value="ZINC_FINGER_C2H2_2"/>
    <property type="match status" value="4"/>
</dbReference>
<comment type="caution">
    <text evidence="9">The sequence shown here is derived from an EMBL/GenBank/DDBJ whole genome shotgun (WGS) entry which is preliminary data.</text>
</comment>